<feature type="transmembrane region" description="Helical" evidence="2">
    <location>
        <begin position="142"/>
        <end position="162"/>
    </location>
</feature>
<reference evidence="4 5" key="1">
    <citation type="submission" date="2019-06" db="EMBL/GenBank/DDBJ databases">
        <title>Sequencing the genomes of 1000 actinobacteria strains.</title>
        <authorList>
            <person name="Klenk H.-P."/>
        </authorList>
    </citation>
    <scope>NUCLEOTIDE SEQUENCE [LARGE SCALE GENOMIC DNA]</scope>
    <source>
        <strain evidence="4 5">DSM 18607</strain>
    </source>
</reference>
<dbReference type="InterPro" id="IPR021949">
    <property type="entry name" value="DUF3566_TM"/>
</dbReference>
<accession>A0A542DZ17</accession>
<dbReference type="RefSeq" id="WP_141847867.1">
    <property type="nucleotide sequence ID" value="NZ_BAAAPR010000004.1"/>
</dbReference>
<keyword evidence="2" id="KW-0472">Membrane</keyword>
<sequence length="191" mass="19735">MSTTGQGGTPPSGGQRGSGTATSPRTQSTPVVQRPTGASGGPQGQRPQSRPAGAARPTRPAQPPRRTAPATARRVKLAVARVDPWSVMKMSFLLAVAGAIAGVVVTMVIWLVLSGMGVFSDVDRIIKDLLTSSTSGFELMDYIGFGRVISLAVVFGVINVILQTAIATLAAFLYNICAALVGGLQLTLTDD</sequence>
<feature type="transmembrane region" description="Helical" evidence="2">
    <location>
        <begin position="91"/>
        <end position="113"/>
    </location>
</feature>
<evidence type="ECO:0000256" key="1">
    <source>
        <dbReference type="SAM" id="MobiDB-lite"/>
    </source>
</evidence>
<protein>
    <submittedName>
        <fullName evidence="4">Transmembrane protein DUF3566</fullName>
    </submittedName>
</protein>
<proteinExistence type="predicted"/>
<name>A0A542DZ17_9MICO</name>
<dbReference type="EMBL" id="VFMN01000001">
    <property type="protein sequence ID" value="TQJ08341.1"/>
    <property type="molecule type" value="Genomic_DNA"/>
</dbReference>
<evidence type="ECO:0000313" key="4">
    <source>
        <dbReference type="EMBL" id="TQJ08341.1"/>
    </source>
</evidence>
<dbReference type="AlphaFoldDB" id="A0A542DZ17"/>
<keyword evidence="2" id="KW-1133">Transmembrane helix</keyword>
<organism evidence="4 5">
    <name type="scientific">Lapillicoccus jejuensis</name>
    <dbReference type="NCBI Taxonomy" id="402171"/>
    <lineage>
        <taxon>Bacteria</taxon>
        <taxon>Bacillati</taxon>
        <taxon>Actinomycetota</taxon>
        <taxon>Actinomycetes</taxon>
        <taxon>Micrococcales</taxon>
        <taxon>Intrasporangiaceae</taxon>
        <taxon>Lapillicoccus</taxon>
    </lineage>
</organism>
<dbReference type="OrthoDB" id="3240216at2"/>
<evidence type="ECO:0000256" key="2">
    <source>
        <dbReference type="SAM" id="Phobius"/>
    </source>
</evidence>
<feature type="domain" description="DUF3566" evidence="3">
    <location>
        <begin position="73"/>
        <end position="190"/>
    </location>
</feature>
<feature type="region of interest" description="Disordered" evidence="1">
    <location>
        <begin position="1"/>
        <end position="73"/>
    </location>
</feature>
<feature type="compositionally biased region" description="Low complexity" evidence="1">
    <location>
        <begin position="50"/>
        <end position="72"/>
    </location>
</feature>
<evidence type="ECO:0000313" key="5">
    <source>
        <dbReference type="Proteomes" id="UP000317893"/>
    </source>
</evidence>
<dbReference type="Pfam" id="PF12089">
    <property type="entry name" value="DUF3566"/>
    <property type="match status" value="1"/>
</dbReference>
<keyword evidence="2 4" id="KW-0812">Transmembrane</keyword>
<comment type="caution">
    <text evidence="4">The sequence shown here is derived from an EMBL/GenBank/DDBJ whole genome shotgun (WGS) entry which is preliminary data.</text>
</comment>
<gene>
    <name evidence="4" type="ORF">FB458_1429</name>
</gene>
<feature type="compositionally biased region" description="Gly residues" evidence="1">
    <location>
        <begin position="1"/>
        <end position="17"/>
    </location>
</feature>
<feature type="transmembrane region" description="Helical" evidence="2">
    <location>
        <begin position="169"/>
        <end position="188"/>
    </location>
</feature>
<dbReference type="Proteomes" id="UP000317893">
    <property type="component" value="Unassembled WGS sequence"/>
</dbReference>
<feature type="compositionally biased region" description="Polar residues" evidence="1">
    <location>
        <begin position="21"/>
        <end position="31"/>
    </location>
</feature>
<evidence type="ECO:0000259" key="3">
    <source>
        <dbReference type="Pfam" id="PF12089"/>
    </source>
</evidence>
<keyword evidence="5" id="KW-1185">Reference proteome</keyword>